<dbReference type="PANTHER" id="PTHR43071">
    <property type="entry name" value="2-AMINO-4-HYDROXY-6-HYDROXYMETHYLDIHYDROPTERIDINE PYROPHOSPHOKINASE"/>
    <property type="match status" value="1"/>
</dbReference>
<dbReference type="PANTHER" id="PTHR43071:SF1">
    <property type="entry name" value="2-AMINO-4-HYDROXY-6-HYDROXYMETHYLDIHYDROPTERIDINE PYROPHOSPHOKINASE"/>
    <property type="match status" value="1"/>
</dbReference>
<keyword evidence="7 14" id="KW-0418">Kinase</keyword>
<evidence type="ECO:0000256" key="11">
    <source>
        <dbReference type="ARBA" id="ARBA00029766"/>
    </source>
</evidence>
<evidence type="ECO:0000256" key="9">
    <source>
        <dbReference type="ARBA" id="ARBA00022909"/>
    </source>
</evidence>
<dbReference type="RefSeq" id="WP_072897997.1">
    <property type="nucleotide sequence ID" value="NZ_FQWZ01000005.1"/>
</dbReference>
<evidence type="ECO:0000256" key="3">
    <source>
        <dbReference type="ARBA" id="ARBA00013253"/>
    </source>
</evidence>
<dbReference type="GO" id="GO:0005524">
    <property type="term" value="F:ATP binding"/>
    <property type="evidence" value="ECO:0007669"/>
    <property type="project" value="UniProtKB-KW"/>
</dbReference>
<keyword evidence="9" id="KW-0289">Folate biosynthesis</keyword>
<dbReference type="GO" id="GO:0003848">
    <property type="term" value="F:2-amino-4-hydroxy-6-hydroxymethyldihydropteridine diphosphokinase activity"/>
    <property type="evidence" value="ECO:0007669"/>
    <property type="project" value="UniProtKB-EC"/>
</dbReference>
<protein>
    <recommendedName>
        <fullName evidence="4">2-amino-4-hydroxy-6-hydroxymethyldihydropteridine pyrophosphokinase</fullName>
        <ecNumber evidence="3">2.7.6.3</ecNumber>
    </recommendedName>
    <alternativeName>
        <fullName evidence="11">6-hydroxymethyl-7,8-dihydropterin pyrophosphokinase</fullName>
    </alternativeName>
    <alternativeName>
        <fullName evidence="12">7,8-dihydro-6-hydroxymethylpterin-pyrophosphokinase</fullName>
    </alternativeName>
</protein>
<keyword evidence="5" id="KW-0808">Transferase</keyword>
<keyword evidence="15" id="KW-1185">Reference proteome</keyword>
<evidence type="ECO:0000256" key="12">
    <source>
        <dbReference type="ARBA" id="ARBA00033413"/>
    </source>
</evidence>
<proteinExistence type="inferred from homology"/>
<evidence type="ECO:0000256" key="8">
    <source>
        <dbReference type="ARBA" id="ARBA00022840"/>
    </source>
</evidence>
<sequence length="173" mass="18468">MSADVAGTTAAPGVRAYIGLGSNLDDPPQQIRRALAAIAMSPGVRLIAASSLYRSPPMGPPEQPEYCNAVCMIDCAIEPAAMLARLLEIEREAGRVRGGEHWGPRRIDLDLLHVDGVTSATAGLRLPHPGIARRNFVLVPLAEIAPQLQIPDVGLVADLASRLPRDDLSMWPL</sequence>
<dbReference type="AlphaFoldDB" id="A0A1M5Q536"/>
<accession>A0A1M5Q536</accession>
<keyword evidence="8" id="KW-0067">ATP-binding</keyword>
<evidence type="ECO:0000256" key="4">
    <source>
        <dbReference type="ARBA" id="ARBA00016218"/>
    </source>
</evidence>
<dbReference type="InterPro" id="IPR035907">
    <property type="entry name" value="Hppk_sf"/>
</dbReference>
<feature type="domain" description="7,8-dihydro-6-hydroxymethylpterin-pyrophosphokinase" evidence="13">
    <location>
        <begin position="101"/>
        <end position="112"/>
    </location>
</feature>
<keyword evidence="6" id="KW-0547">Nucleotide-binding</keyword>
<organism evidence="14 15">
    <name type="scientific">Hydrocarboniphaga daqingensis</name>
    <dbReference type="NCBI Taxonomy" id="490188"/>
    <lineage>
        <taxon>Bacteria</taxon>
        <taxon>Pseudomonadati</taxon>
        <taxon>Pseudomonadota</taxon>
        <taxon>Gammaproteobacteria</taxon>
        <taxon>Nevskiales</taxon>
        <taxon>Nevskiaceae</taxon>
        <taxon>Hydrocarboniphaga</taxon>
    </lineage>
</organism>
<dbReference type="UniPathway" id="UPA00077">
    <property type="reaction ID" value="UER00155"/>
</dbReference>
<dbReference type="PROSITE" id="PS00794">
    <property type="entry name" value="HPPK"/>
    <property type="match status" value="1"/>
</dbReference>
<dbReference type="GO" id="GO:0046654">
    <property type="term" value="P:tetrahydrofolate biosynthetic process"/>
    <property type="evidence" value="ECO:0007669"/>
    <property type="project" value="UniProtKB-UniPathway"/>
</dbReference>
<comment type="similarity">
    <text evidence="2">Belongs to the HPPK family.</text>
</comment>
<comment type="function">
    <text evidence="10">Catalyzes the transfer of pyrophosphate from adenosine triphosphate (ATP) to 6-hydroxymethyl-7,8-dihydropterin, an enzymatic step in folate biosynthesis pathway.</text>
</comment>
<evidence type="ECO:0000256" key="2">
    <source>
        <dbReference type="ARBA" id="ARBA00005810"/>
    </source>
</evidence>
<dbReference type="Gene3D" id="3.30.70.560">
    <property type="entry name" value="7,8-Dihydro-6-hydroxymethylpterin-pyrophosphokinase HPPK"/>
    <property type="match status" value="1"/>
</dbReference>
<dbReference type="SUPFAM" id="SSF55083">
    <property type="entry name" value="6-hydroxymethyl-7,8-dihydropterin pyrophosphokinase, HPPK"/>
    <property type="match status" value="1"/>
</dbReference>
<dbReference type="Proteomes" id="UP000199758">
    <property type="component" value="Unassembled WGS sequence"/>
</dbReference>
<dbReference type="EMBL" id="FQWZ01000005">
    <property type="protein sequence ID" value="SHH09244.1"/>
    <property type="molecule type" value="Genomic_DNA"/>
</dbReference>
<evidence type="ECO:0000259" key="13">
    <source>
        <dbReference type="PROSITE" id="PS00794"/>
    </source>
</evidence>
<dbReference type="GO" id="GO:0016301">
    <property type="term" value="F:kinase activity"/>
    <property type="evidence" value="ECO:0007669"/>
    <property type="project" value="UniProtKB-KW"/>
</dbReference>
<comment type="pathway">
    <text evidence="1">Cofactor biosynthesis; tetrahydrofolate biosynthesis; 2-amino-4-hydroxy-6-hydroxymethyl-7,8-dihydropteridine diphosphate from 7,8-dihydroneopterin triphosphate: step 4/4.</text>
</comment>
<dbReference type="EC" id="2.7.6.3" evidence="3"/>
<name>A0A1M5Q536_9GAMM</name>
<evidence type="ECO:0000313" key="15">
    <source>
        <dbReference type="Proteomes" id="UP000199758"/>
    </source>
</evidence>
<evidence type="ECO:0000313" key="14">
    <source>
        <dbReference type="EMBL" id="SHH09244.1"/>
    </source>
</evidence>
<evidence type="ECO:0000256" key="5">
    <source>
        <dbReference type="ARBA" id="ARBA00022679"/>
    </source>
</evidence>
<dbReference type="GO" id="GO:0046656">
    <property type="term" value="P:folic acid biosynthetic process"/>
    <property type="evidence" value="ECO:0007669"/>
    <property type="project" value="UniProtKB-KW"/>
</dbReference>
<evidence type="ECO:0000256" key="7">
    <source>
        <dbReference type="ARBA" id="ARBA00022777"/>
    </source>
</evidence>
<dbReference type="NCBIfam" id="TIGR01498">
    <property type="entry name" value="folK"/>
    <property type="match status" value="1"/>
</dbReference>
<dbReference type="CDD" id="cd00483">
    <property type="entry name" value="HPPK"/>
    <property type="match status" value="1"/>
</dbReference>
<evidence type="ECO:0000256" key="1">
    <source>
        <dbReference type="ARBA" id="ARBA00005051"/>
    </source>
</evidence>
<evidence type="ECO:0000256" key="10">
    <source>
        <dbReference type="ARBA" id="ARBA00029409"/>
    </source>
</evidence>
<evidence type="ECO:0000256" key="6">
    <source>
        <dbReference type="ARBA" id="ARBA00022741"/>
    </source>
</evidence>
<gene>
    <name evidence="14" type="ORF">SAMN04488068_2519</name>
</gene>
<dbReference type="Pfam" id="PF01288">
    <property type="entry name" value="HPPK"/>
    <property type="match status" value="1"/>
</dbReference>
<dbReference type="OrthoDB" id="9808041at2"/>
<dbReference type="InterPro" id="IPR000550">
    <property type="entry name" value="Hppk"/>
</dbReference>
<reference evidence="14 15" key="1">
    <citation type="submission" date="2016-11" db="EMBL/GenBank/DDBJ databases">
        <authorList>
            <person name="Jaros S."/>
            <person name="Januszkiewicz K."/>
            <person name="Wedrychowicz H."/>
        </authorList>
    </citation>
    <scope>NUCLEOTIDE SEQUENCE [LARGE SCALE GENOMIC DNA]</scope>
    <source>
        <strain evidence="14 15">CGMCC 1.7049</strain>
    </source>
</reference>
<dbReference type="STRING" id="490188.SAMN04488068_2519"/>